<organism evidence="2 3">
    <name type="scientific">Gigaspora rosea</name>
    <dbReference type="NCBI Taxonomy" id="44941"/>
    <lineage>
        <taxon>Eukaryota</taxon>
        <taxon>Fungi</taxon>
        <taxon>Fungi incertae sedis</taxon>
        <taxon>Mucoromycota</taxon>
        <taxon>Glomeromycotina</taxon>
        <taxon>Glomeromycetes</taxon>
        <taxon>Diversisporales</taxon>
        <taxon>Gigasporaceae</taxon>
        <taxon>Gigaspora</taxon>
    </lineage>
</organism>
<keyword evidence="1" id="KW-0472">Membrane</keyword>
<evidence type="ECO:0000313" key="2">
    <source>
        <dbReference type="EMBL" id="RIB09807.1"/>
    </source>
</evidence>
<reference evidence="2 3" key="1">
    <citation type="submission" date="2018-06" db="EMBL/GenBank/DDBJ databases">
        <title>Comparative genomics reveals the genomic features of Rhizophagus irregularis, R. cerebriforme, R. diaphanum and Gigaspora rosea, and their symbiotic lifestyle signature.</title>
        <authorList>
            <person name="Morin E."/>
            <person name="San Clemente H."/>
            <person name="Chen E.C.H."/>
            <person name="De La Providencia I."/>
            <person name="Hainaut M."/>
            <person name="Kuo A."/>
            <person name="Kohler A."/>
            <person name="Murat C."/>
            <person name="Tang N."/>
            <person name="Roy S."/>
            <person name="Loubradou J."/>
            <person name="Henrissat B."/>
            <person name="Grigoriev I.V."/>
            <person name="Corradi N."/>
            <person name="Roux C."/>
            <person name="Martin F.M."/>
        </authorList>
    </citation>
    <scope>NUCLEOTIDE SEQUENCE [LARGE SCALE GENOMIC DNA]</scope>
    <source>
        <strain evidence="2 3">DAOM 194757</strain>
    </source>
</reference>
<keyword evidence="1" id="KW-0812">Transmembrane</keyword>
<protein>
    <submittedName>
        <fullName evidence="2">Uncharacterized protein</fullName>
    </submittedName>
</protein>
<keyword evidence="1" id="KW-1133">Transmembrane helix</keyword>
<accession>A0A397UKZ6</accession>
<dbReference type="EMBL" id="QKWP01001324">
    <property type="protein sequence ID" value="RIB09807.1"/>
    <property type="molecule type" value="Genomic_DNA"/>
</dbReference>
<dbReference type="Proteomes" id="UP000266673">
    <property type="component" value="Unassembled WGS sequence"/>
</dbReference>
<dbReference type="AlphaFoldDB" id="A0A397UKZ6"/>
<feature type="transmembrane region" description="Helical" evidence="1">
    <location>
        <begin position="20"/>
        <end position="38"/>
    </location>
</feature>
<comment type="caution">
    <text evidence="2">The sequence shown here is derived from an EMBL/GenBank/DDBJ whole genome shotgun (WGS) entry which is preliminary data.</text>
</comment>
<gene>
    <name evidence="2" type="ORF">C2G38_2107651</name>
</gene>
<name>A0A397UKZ6_9GLOM</name>
<keyword evidence="3" id="KW-1185">Reference proteome</keyword>
<evidence type="ECO:0000256" key="1">
    <source>
        <dbReference type="SAM" id="Phobius"/>
    </source>
</evidence>
<sequence>MLIYQTRGFLHLIHDCARIWWVLEVYWILGRCFFVSYHAVPDCWYFSFSGVITGLASCIVPGVEGREKRFILKFVF</sequence>
<evidence type="ECO:0000313" key="3">
    <source>
        <dbReference type="Proteomes" id="UP000266673"/>
    </source>
</evidence>
<proteinExistence type="predicted"/>
<feature type="transmembrane region" description="Helical" evidence="1">
    <location>
        <begin position="44"/>
        <end position="63"/>
    </location>
</feature>